<dbReference type="GO" id="GO:0005886">
    <property type="term" value="C:plasma membrane"/>
    <property type="evidence" value="ECO:0007669"/>
    <property type="project" value="UniProtKB-ARBA"/>
</dbReference>
<proteinExistence type="predicted"/>
<evidence type="ECO:0000256" key="2">
    <source>
        <dbReference type="ARBA" id="ARBA00022475"/>
    </source>
</evidence>
<accession>J9FKB4</accession>
<keyword evidence="4 6" id="KW-1133">Transmembrane helix</keyword>
<keyword evidence="3 6" id="KW-0812">Transmembrane</keyword>
<dbReference type="AlphaFoldDB" id="J9FKB4"/>
<name>J9FKB4_9ZZZZ</name>
<reference evidence="7" key="1">
    <citation type="journal article" date="2012" name="PLoS ONE">
        <title>Gene sets for utilization of primary and secondary nutrition supplies in the distal gut of endangered iberian lynx.</title>
        <authorList>
            <person name="Alcaide M."/>
            <person name="Messina E."/>
            <person name="Richter M."/>
            <person name="Bargiela R."/>
            <person name="Peplies J."/>
            <person name="Huws S.A."/>
            <person name="Newbold C.J."/>
            <person name="Golyshin P.N."/>
            <person name="Simon M.A."/>
            <person name="Lopez G."/>
            <person name="Yakimov M.M."/>
            <person name="Ferrer M."/>
        </authorList>
    </citation>
    <scope>NUCLEOTIDE SEQUENCE</scope>
</reference>
<evidence type="ECO:0000256" key="5">
    <source>
        <dbReference type="ARBA" id="ARBA00023136"/>
    </source>
</evidence>
<feature type="transmembrane region" description="Helical" evidence="6">
    <location>
        <begin position="70"/>
        <end position="88"/>
    </location>
</feature>
<sequence length="195" mass="21801">MLKDITIGQHFPGNSVVHRTDPRLKILLTIAYIVLLFTVNNFVGLALSLVLLTALYLVSRIPLRMIAKSLKPIIPIVIFTGVLNLFFMGGEGDPLWKFWIFKVYKEGIYYAIFMAVRIVALIAGTSLLTYTTSPIVLTDAIERLLKPLAKLHLPVNELAMMMTIALRFIPTLIEETDKIMNAQKARGAMLDSGNL</sequence>
<evidence type="ECO:0000256" key="3">
    <source>
        <dbReference type="ARBA" id="ARBA00022692"/>
    </source>
</evidence>
<dbReference type="Pfam" id="PF02361">
    <property type="entry name" value="CbiQ"/>
    <property type="match status" value="1"/>
</dbReference>
<dbReference type="EMBL" id="AMCI01005851">
    <property type="protein sequence ID" value="EJW95351.1"/>
    <property type="molecule type" value="Genomic_DNA"/>
</dbReference>
<dbReference type="PANTHER" id="PTHR34857">
    <property type="entry name" value="SLL0384 PROTEIN"/>
    <property type="match status" value="1"/>
</dbReference>
<evidence type="ECO:0000256" key="4">
    <source>
        <dbReference type="ARBA" id="ARBA00022989"/>
    </source>
</evidence>
<evidence type="ECO:0000313" key="7">
    <source>
        <dbReference type="EMBL" id="EJW95351.1"/>
    </source>
</evidence>
<feature type="transmembrane region" description="Helical" evidence="6">
    <location>
        <begin position="108"/>
        <end position="130"/>
    </location>
</feature>
<protein>
    <submittedName>
        <fullName evidence="7">Cobalt transport family protein</fullName>
    </submittedName>
</protein>
<gene>
    <name evidence="7" type="ORF">EVA_16542</name>
</gene>
<dbReference type="CDD" id="cd16914">
    <property type="entry name" value="EcfT"/>
    <property type="match status" value="1"/>
</dbReference>
<dbReference type="InterPro" id="IPR003339">
    <property type="entry name" value="ABC/ECF_trnsptr_transmembrane"/>
</dbReference>
<dbReference type="InterPro" id="IPR051611">
    <property type="entry name" value="ECF_transporter_component"/>
</dbReference>
<dbReference type="PANTHER" id="PTHR34857:SF2">
    <property type="entry name" value="SLL0384 PROTEIN"/>
    <property type="match status" value="1"/>
</dbReference>
<comment type="subcellular location">
    <subcellularLocation>
        <location evidence="1">Membrane</location>
        <topology evidence="1">Multi-pass membrane protein</topology>
    </subcellularLocation>
</comment>
<feature type="non-terminal residue" evidence="7">
    <location>
        <position position="195"/>
    </location>
</feature>
<comment type="caution">
    <text evidence="7">The sequence shown here is derived from an EMBL/GenBank/DDBJ whole genome shotgun (WGS) entry which is preliminary data.</text>
</comment>
<evidence type="ECO:0000256" key="1">
    <source>
        <dbReference type="ARBA" id="ARBA00004141"/>
    </source>
</evidence>
<keyword evidence="2" id="KW-1003">Cell membrane</keyword>
<organism evidence="7">
    <name type="scientific">gut metagenome</name>
    <dbReference type="NCBI Taxonomy" id="749906"/>
    <lineage>
        <taxon>unclassified sequences</taxon>
        <taxon>metagenomes</taxon>
        <taxon>organismal metagenomes</taxon>
    </lineage>
</organism>
<keyword evidence="5 6" id="KW-0472">Membrane</keyword>
<feature type="transmembrane region" description="Helical" evidence="6">
    <location>
        <begin position="30"/>
        <end position="58"/>
    </location>
</feature>
<evidence type="ECO:0000256" key="6">
    <source>
        <dbReference type="SAM" id="Phobius"/>
    </source>
</evidence>